<evidence type="ECO:0000313" key="4">
    <source>
        <dbReference type="EMBL" id="OWM63588.1"/>
    </source>
</evidence>
<dbReference type="Pfam" id="PF00481">
    <property type="entry name" value="PP2C"/>
    <property type="match status" value="2"/>
</dbReference>
<feature type="compositionally biased region" description="Low complexity" evidence="2">
    <location>
        <begin position="387"/>
        <end position="402"/>
    </location>
</feature>
<feature type="compositionally biased region" description="Acidic residues" evidence="2">
    <location>
        <begin position="96"/>
        <end position="111"/>
    </location>
</feature>
<dbReference type="PANTHER" id="PTHR12320:SF1">
    <property type="entry name" value="PROTEIN PHOSPHATASE PTC7 HOMOLOG"/>
    <property type="match status" value="1"/>
</dbReference>
<dbReference type="InterPro" id="IPR001932">
    <property type="entry name" value="PPM-type_phosphatase-like_dom"/>
</dbReference>
<dbReference type="EC" id="3.1.3.16" evidence="1"/>
<reference evidence="7" key="4">
    <citation type="submission" date="2025-04" db="UniProtKB">
        <authorList>
            <consortium name="RefSeq"/>
        </authorList>
    </citation>
    <scope>IDENTIFICATION</scope>
    <source>
        <tissue evidence="7">Leaf</tissue>
    </source>
</reference>
<evidence type="ECO:0000256" key="1">
    <source>
        <dbReference type="RuleBase" id="RU366020"/>
    </source>
</evidence>
<keyword evidence="1" id="KW-0904">Protein phosphatase</keyword>
<keyword evidence="1" id="KW-0460">Magnesium</keyword>
<feature type="compositionally biased region" description="Basic and acidic residues" evidence="2">
    <location>
        <begin position="404"/>
        <end position="413"/>
    </location>
</feature>
<dbReference type="OrthoDB" id="60843at2759"/>
<dbReference type="RefSeq" id="XP_031379753.1">
    <property type="nucleotide sequence ID" value="XM_031523893.1"/>
</dbReference>
<dbReference type="InterPro" id="IPR036457">
    <property type="entry name" value="PPM-type-like_dom_sf"/>
</dbReference>
<proteinExistence type="inferred from homology"/>
<feature type="region of interest" description="Disordered" evidence="2">
    <location>
        <begin position="96"/>
        <end position="126"/>
    </location>
</feature>
<feature type="region of interest" description="Disordered" evidence="2">
    <location>
        <begin position="193"/>
        <end position="227"/>
    </location>
</feature>
<dbReference type="EMBL" id="MTKT01005898">
    <property type="protein sequence ID" value="OWM63588.1"/>
    <property type="molecule type" value="Genomic_DNA"/>
</dbReference>
<sequence length="769" mass="82441">MAELFWASVEARPLLGISVPWDLLKFQRPCNRVCVSSKRKSIGCLLSNKNSTWTPSDSSSPAASSSRTSFDIISTSECSDGSIVFRFGEVTEAEENAVQSEEVELNSDSADEAASGSSSSENSTSNAAVGMLHENQQEAKLGDGSVDEVGPERLLSDDTRSVVALGVLDNDQASEIGHRDSSHTLILERTAGSHSVAESTVDPPKIVSSDSIARGPSDHRVSVETRELHNTSEDTHLGSGIYVGPEAHAQTEKVPLNNIHKTSPSPVAEPELDYAVNLQNNGGVVGAEVYTSSTPPQNSSATFISKEASDLKESPQAKFPEADIFAASSESERAVSLEEESREETPDEDHDNADLEELPKAIAPHDDIKAVKKEEILPIKTEEEDTTSASSGSSVEVAASSDYHSQENHEENIELEHSGLSPVLVADEPMLDNLNENLTSEDTEEVTTSQDTKEVTTSQDTKEVASLHVPASSELDDGGQFSTSKESVDGEECSKIMEMSAISDDELESVKFNHKREEILTTAFCLASGATSLPHPSKALTGGEDAYFIAGKNWLGVADGAGQWSMEGTNTGLYAKELMENCKAIASSSSTDPLDVLKRSSAETESLGSSTVLVARFEEQVLHVATIGDSRFIVIRNGIIIERSSLMFHEFSFPVQIERGDDPTKLAELYRVRLDEDDVIIAATDGLFDNLYEQEIASIVLKSLQAGLGPQDIAELLATRAQEVGWSTSARSPFADAAQAAGYVGYTGGKLDDVTVIVSLVQKSSSSRP</sequence>
<name>A0A218VTS0_PUNGR</name>
<dbReference type="PROSITE" id="PS51746">
    <property type="entry name" value="PPM_2"/>
    <property type="match status" value="1"/>
</dbReference>
<dbReference type="GO" id="GO:0004722">
    <property type="term" value="F:protein serine/threonine phosphatase activity"/>
    <property type="evidence" value="ECO:0007669"/>
    <property type="project" value="UniProtKB-EC"/>
</dbReference>
<keyword evidence="1" id="KW-0464">Manganese</keyword>
<evidence type="ECO:0000313" key="6">
    <source>
        <dbReference type="Proteomes" id="UP000515151"/>
    </source>
</evidence>
<dbReference type="AlphaFoldDB" id="A0A218VTS0"/>
<keyword evidence="1" id="KW-0378">Hydrolase</keyword>
<feature type="domain" description="PPM-type phosphatase" evidence="3">
    <location>
        <begin position="527"/>
        <end position="761"/>
    </location>
</feature>
<dbReference type="GO" id="GO:0009507">
    <property type="term" value="C:chloroplast"/>
    <property type="evidence" value="ECO:0007669"/>
    <property type="project" value="TreeGrafter"/>
</dbReference>
<dbReference type="Proteomes" id="UP000197138">
    <property type="component" value="Unassembled WGS sequence"/>
</dbReference>
<feature type="compositionally biased region" description="Polar residues" evidence="2">
    <location>
        <begin position="446"/>
        <end position="459"/>
    </location>
</feature>
<reference evidence="4" key="2">
    <citation type="submission" date="2017-06" db="EMBL/GenBank/DDBJ databases">
        <title>The pomegranate genome and the genomics of punicalagin biosynthesis.</title>
        <authorList>
            <person name="Xu C."/>
        </authorList>
    </citation>
    <scope>NUCLEOTIDE SEQUENCE [LARGE SCALE GENOMIC DNA]</scope>
    <source>
        <tissue evidence="4">Fresh leaf</tissue>
    </source>
</reference>
<comment type="catalytic activity">
    <reaction evidence="1">
        <text>O-phospho-L-threonyl-[protein] + H2O = L-threonyl-[protein] + phosphate</text>
        <dbReference type="Rhea" id="RHEA:47004"/>
        <dbReference type="Rhea" id="RHEA-COMP:11060"/>
        <dbReference type="Rhea" id="RHEA-COMP:11605"/>
        <dbReference type="ChEBI" id="CHEBI:15377"/>
        <dbReference type="ChEBI" id="CHEBI:30013"/>
        <dbReference type="ChEBI" id="CHEBI:43474"/>
        <dbReference type="ChEBI" id="CHEBI:61977"/>
        <dbReference type="EC" id="3.1.3.16"/>
    </reaction>
</comment>
<dbReference type="CDD" id="cd00143">
    <property type="entry name" value="PP2Cc"/>
    <property type="match status" value="1"/>
</dbReference>
<evidence type="ECO:0000313" key="5">
    <source>
        <dbReference type="Proteomes" id="UP000197138"/>
    </source>
</evidence>
<dbReference type="SMART" id="SM00331">
    <property type="entry name" value="PP2C_SIG"/>
    <property type="match status" value="1"/>
</dbReference>
<dbReference type="InterPro" id="IPR039123">
    <property type="entry name" value="PPTC7"/>
</dbReference>
<dbReference type="Proteomes" id="UP000515151">
    <property type="component" value="Chromosome 2"/>
</dbReference>
<organism evidence="4 5">
    <name type="scientific">Punica granatum</name>
    <name type="common">Pomegranate</name>
    <dbReference type="NCBI Taxonomy" id="22663"/>
    <lineage>
        <taxon>Eukaryota</taxon>
        <taxon>Viridiplantae</taxon>
        <taxon>Streptophyta</taxon>
        <taxon>Embryophyta</taxon>
        <taxon>Tracheophyta</taxon>
        <taxon>Spermatophyta</taxon>
        <taxon>Magnoliopsida</taxon>
        <taxon>eudicotyledons</taxon>
        <taxon>Gunneridae</taxon>
        <taxon>Pentapetalae</taxon>
        <taxon>rosids</taxon>
        <taxon>malvids</taxon>
        <taxon>Myrtales</taxon>
        <taxon>Lythraceae</taxon>
        <taxon>Punica</taxon>
    </lineage>
</organism>
<keyword evidence="1" id="KW-0479">Metal-binding</keyword>
<evidence type="ECO:0000256" key="2">
    <source>
        <dbReference type="SAM" id="MobiDB-lite"/>
    </source>
</evidence>
<comment type="catalytic activity">
    <reaction evidence="1">
        <text>O-phospho-L-seryl-[protein] + H2O = L-seryl-[protein] + phosphate</text>
        <dbReference type="Rhea" id="RHEA:20629"/>
        <dbReference type="Rhea" id="RHEA-COMP:9863"/>
        <dbReference type="Rhea" id="RHEA-COMP:11604"/>
        <dbReference type="ChEBI" id="CHEBI:15377"/>
        <dbReference type="ChEBI" id="CHEBI:29999"/>
        <dbReference type="ChEBI" id="CHEBI:43474"/>
        <dbReference type="ChEBI" id="CHEBI:83421"/>
        <dbReference type="EC" id="3.1.3.16"/>
    </reaction>
</comment>
<evidence type="ECO:0000313" key="7">
    <source>
        <dbReference type="RefSeq" id="XP_031379753.1"/>
    </source>
</evidence>
<evidence type="ECO:0000259" key="3">
    <source>
        <dbReference type="PROSITE" id="PS51746"/>
    </source>
</evidence>
<comment type="cofactor">
    <cofactor evidence="1">
        <name>Mn(2+)</name>
        <dbReference type="ChEBI" id="CHEBI:29035"/>
    </cofactor>
</comment>
<dbReference type="Gene3D" id="3.60.40.10">
    <property type="entry name" value="PPM-type phosphatase domain"/>
    <property type="match status" value="2"/>
</dbReference>
<feature type="compositionally biased region" description="Acidic residues" evidence="2">
    <location>
        <begin position="337"/>
        <end position="356"/>
    </location>
</feature>
<dbReference type="GeneID" id="116194960"/>
<accession>A0A218VTS0</accession>
<dbReference type="SMART" id="SM00332">
    <property type="entry name" value="PP2Cc"/>
    <property type="match status" value="1"/>
</dbReference>
<reference evidence="5" key="1">
    <citation type="journal article" date="2017" name="Plant J.">
        <title>The pomegranate (Punica granatum L.) genome and the genomics of punicalagin biosynthesis.</title>
        <authorList>
            <person name="Qin G."/>
            <person name="Xu C."/>
            <person name="Ming R."/>
            <person name="Tang H."/>
            <person name="Guyot R."/>
            <person name="Kramer E.M."/>
            <person name="Hu Y."/>
            <person name="Yi X."/>
            <person name="Qi Y."/>
            <person name="Xu X."/>
            <person name="Gao Z."/>
            <person name="Pan H."/>
            <person name="Jian J."/>
            <person name="Tian Y."/>
            <person name="Yue Z."/>
            <person name="Xu Y."/>
        </authorList>
    </citation>
    <scope>NUCLEOTIDE SEQUENCE [LARGE SCALE GENOMIC DNA]</scope>
    <source>
        <strain evidence="5">cv. Dabenzi</strain>
    </source>
</reference>
<feature type="region of interest" description="Disordered" evidence="2">
    <location>
        <begin position="307"/>
        <end position="413"/>
    </location>
</feature>
<feature type="compositionally biased region" description="Low complexity" evidence="2">
    <location>
        <begin position="112"/>
        <end position="126"/>
    </location>
</feature>
<feature type="compositionally biased region" description="Basic and acidic residues" evidence="2">
    <location>
        <begin position="357"/>
        <end position="381"/>
    </location>
</feature>
<feature type="region of interest" description="Disordered" evidence="2">
    <location>
        <begin position="438"/>
        <end position="490"/>
    </location>
</feature>
<keyword evidence="6" id="KW-1185">Reference proteome</keyword>
<protein>
    <recommendedName>
        <fullName evidence="1">Protein phosphatase</fullName>
        <ecNumber evidence="1">3.1.3.16</ecNumber>
    </recommendedName>
</protein>
<dbReference type="SUPFAM" id="SSF81606">
    <property type="entry name" value="PP2C-like"/>
    <property type="match status" value="1"/>
</dbReference>
<comment type="cofactor">
    <cofactor evidence="1">
        <name>Mg(2+)</name>
        <dbReference type="ChEBI" id="CHEBI:18420"/>
    </cofactor>
</comment>
<comment type="similarity">
    <text evidence="1">Belongs to the PP2C family.</text>
</comment>
<dbReference type="GO" id="GO:0046872">
    <property type="term" value="F:metal ion binding"/>
    <property type="evidence" value="ECO:0007669"/>
    <property type="project" value="UniProtKB-UniRule"/>
</dbReference>
<gene>
    <name evidence="7" type="primary">LOC116194960</name>
    <name evidence="4" type="ORF">CDL15_Pgr008131</name>
</gene>
<dbReference type="PANTHER" id="PTHR12320">
    <property type="entry name" value="PROTEIN PHOSPHATASE 2C"/>
    <property type="match status" value="1"/>
</dbReference>
<feature type="compositionally biased region" description="Basic and acidic residues" evidence="2">
    <location>
        <begin position="216"/>
        <end position="227"/>
    </location>
</feature>
<reference evidence="6" key="3">
    <citation type="journal article" date="2020" name="Plant Biotechnol. J.">
        <title>The pomegranate (Punica granatum L.) draft genome dissects genetic divergence between soft- and hard-seeded cultivars.</title>
        <authorList>
            <person name="Luo X."/>
            <person name="Li H."/>
            <person name="Wu Z."/>
            <person name="Yao W."/>
            <person name="Zhao P."/>
            <person name="Cao D."/>
            <person name="Yu H."/>
            <person name="Li K."/>
            <person name="Poudel K."/>
            <person name="Zhao D."/>
            <person name="Zhang F."/>
            <person name="Xia X."/>
            <person name="Chen L."/>
            <person name="Wang Q."/>
            <person name="Jing D."/>
            <person name="Cao S."/>
        </authorList>
    </citation>
    <scope>NUCLEOTIDE SEQUENCE [LARGE SCALE GENOMIC DNA]</scope>
</reference>